<accession>A0A1G9XJW6</accession>
<evidence type="ECO:0000259" key="3">
    <source>
        <dbReference type="PROSITE" id="PS50977"/>
    </source>
</evidence>
<dbReference type="EMBL" id="FNHH01000031">
    <property type="protein sequence ID" value="SDM97040.1"/>
    <property type="molecule type" value="Genomic_DNA"/>
</dbReference>
<dbReference type="InterPro" id="IPR009057">
    <property type="entry name" value="Homeodomain-like_sf"/>
</dbReference>
<dbReference type="InterPro" id="IPR036271">
    <property type="entry name" value="Tet_transcr_reg_TetR-rel_C_sf"/>
</dbReference>
<evidence type="ECO:0000256" key="2">
    <source>
        <dbReference type="PROSITE-ProRule" id="PRU00335"/>
    </source>
</evidence>
<dbReference type="SUPFAM" id="SSF48498">
    <property type="entry name" value="Tetracyclin repressor-like, C-terminal domain"/>
    <property type="match status" value="1"/>
</dbReference>
<dbReference type="Proteomes" id="UP000199226">
    <property type="component" value="Unassembled WGS sequence"/>
</dbReference>
<dbReference type="InterPro" id="IPR001647">
    <property type="entry name" value="HTH_TetR"/>
</dbReference>
<dbReference type="InterPro" id="IPR050109">
    <property type="entry name" value="HTH-type_TetR-like_transc_reg"/>
</dbReference>
<protein>
    <submittedName>
        <fullName evidence="4">DNA-binding transcriptional regulator, AcrR family</fullName>
    </submittedName>
</protein>
<dbReference type="GO" id="GO:0003677">
    <property type="term" value="F:DNA binding"/>
    <property type="evidence" value="ECO:0007669"/>
    <property type="project" value="UniProtKB-UniRule"/>
</dbReference>
<feature type="domain" description="HTH tetR-type" evidence="3">
    <location>
        <begin position="9"/>
        <end position="69"/>
    </location>
</feature>
<dbReference type="GO" id="GO:0003700">
    <property type="term" value="F:DNA-binding transcription factor activity"/>
    <property type="evidence" value="ECO:0007669"/>
    <property type="project" value="InterPro"/>
</dbReference>
<reference evidence="5" key="1">
    <citation type="submission" date="2016-10" db="EMBL/GenBank/DDBJ databases">
        <authorList>
            <person name="Varghese N."/>
            <person name="Submissions S."/>
        </authorList>
    </citation>
    <scope>NUCLEOTIDE SEQUENCE [LARGE SCALE GENOMIC DNA]</scope>
    <source>
        <strain evidence="5">DSM 24536</strain>
    </source>
</reference>
<sequence length="197" mass="22817">METNIDNKDDVRETILNVAKNIFGKYGFKKTTMDEIAEAARKAKSSIYHYFKSKEEIFKAIVEKESLTLNAAITKAIHAETTPKNKIRAYVLTRMETISELSNLYSALKDDYWEHYNFIEKVRVRYDTEEVNTIKSILSNGVENGDFMIEDIELTAFAIVTALKGLEYPLYIEKNNNQIEKRFDGLLNVLFYGIMKK</sequence>
<dbReference type="PANTHER" id="PTHR30328:SF54">
    <property type="entry name" value="HTH-TYPE TRANSCRIPTIONAL REPRESSOR SCO4008"/>
    <property type="match status" value="1"/>
</dbReference>
<dbReference type="RefSeq" id="WP_221406364.1">
    <property type="nucleotide sequence ID" value="NZ_FNHH01000031.1"/>
</dbReference>
<gene>
    <name evidence="4" type="ORF">SAMN05421813_13111</name>
</gene>
<dbReference type="PRINTS" id="PR00455">
    <property type="entry name" value="HTHTETR"/>
</dbReference>
<evidence type="ECO:0000313" key="4">
    <source>
        <dbReference type="EMBL" id="SDM97040.1"/>
    </source>
</evidence>
<dbReference type="Pfam" id="PF00440">
    <property type="entry name" value="TetR_N"/>
    <property type="match status" value="1"/>
</dbReference>
<dbReference type="AlphaFoldDB" id="A0A1G9XJW6"/>
<feature type="DNA-binding region" description="H-T-H motif" evidence="2">
    <location>
        <begin position="32"/>
        <end position="51"/>
    </location>
</feature>
<keyword evidence="5" id="KW-1185">Reference proteome</keyword>
<dbReference type="GO" id="GO:0045892">
    <property type="term" value="P:negative regulation of DNA-templated transcription"/>
    <property type="evidence" value="ECO:0007669"/>
    <property type="project" value="InterPro"/>
</dbReference>
<evidence type="ECO:0000256" key="1">
    <source>
        <dbReference type="ARBA" id="ARBA00023125"/>
    </source>
</evidence>
<dbReference type="InterPro" id="IPR013571">
    <property type="entry name" value="Tscrpt_reg_QacR_C"/>
</dbReference>
<dbReference type="Gene3D" id="1.10.357.10">
    <property type="entry name" value="Tetracycline Repressor, domain 2"/>
    <property type="match status" value="1"/>
</dbReference>
<organism evidence="4 5">
    <name type="scientific">Daejeonella rubra</name>
    <dbReference type="NCBI Taxonomy" id="990371"/>
    <lineage>
        <taxon>Bacteria</taxon>
        <taxon>Pseudomonadati</taxon>
        <taxon>Bacteroidota</taxon>
        <taxon>Sphingobacteriia</taxon>
        <taxon>Sphingobacteriales</taxon>
        <taxon>Sphingobacteriaceae</taxon>
        <taxon>Daejeonella</taxon>
    </lineage>
</organism>
<dbReference type="SUPFAM" id="SSF46689">
    <property type="entry name" value="Homeodomain-like"/>
    <property type="match status" value="1"/>
</dbReference>
<keyword evidence="1 2" id="KW-0238">DNA-binding</keyword>
<name>A0A1G9XJW6_9SPHI</name>
<dbReference type="Pfam" id="PF08360">
    <property type="entry name" value="TetR_C_5"/>
    <property type="match status" value="1"/>
</dbReference>
<dbReference type="STRING" id="990371.SAMN05421813_13111"/>
<dbReference type="Gene3D" id="1.10.10.60">
    <property type="entry name" value="Homeodomain-like"/>
    <property type="match status" value="1"/>
</dbReference>
<dbReference type="PROSITE" id="PS50977">
    <property type="entry name" value="HTH_TETR_2"/>
    <property type="match status" value="1"/>
</dbReference>
<dbReference type="PANTHER" id="PTHR30328">
    <property type="entry name" value="TRANSCRIPTIONAL REPRESSOR"/>
    <property type="match status" value="1"/>
</dbReference>
<proteinExistence type="predicted"/>
<evidence type="ECO:0000313" key="5">
    <source>
        <dbReference type="Proteomes" id="UP000199226"/>
    </source>
</evidence>